<sequence>MQKIDALKLDLATWLTQIVDAVAANICAFKPQIAHFSAIAAENELRKIINYIHAQYPHIPVILDAKRGDIGSTASNYAIEAFEKYQADAVTVNPYLGQDSLQPFLDYADKGVIVLCKTSNAGSVELQDLQLHNGKKLFQQVAYNAANNWNKNNNVLLVVGATYPQELAKIRTIVGEMPLLIPGIGTQGGDIKATLQAGLNKNLQQSGLIISSSRSIIYAGNTQDNFANKAKNACINLNKQINDFWSI</sequence>
<dbReference type="PANTHER" id="PTHR43375:SF1">
    <property type="entry name" value="OROTIDINE 5'-PHOSPHATE DECARBOXYLASE"/>
    <property type="match status" value="1"/>
</dbReference>
<dbReference type="InterPro" id="IPR013785">
    <property type="entry name" value="Aldolase_TIM"/>
</dbReference>
<evidence type="ECO:0000256" key="4">
    <source>
        <dbReference type="ARBA" id="ARBA00021923"/>
    </source>
</evidence>
<evidence type="ECO:0000256" key="7">
    <source>
        <dbReference type="ARBA" id="ARBA00023239"/>
    </source>
</evidence>
<dbReference type="SUPFAM" id="SSF51366">
    <property type="entry name" value="Ribulose-phoshate binding barrel"/>
    <property type="match status" value="1"/>
</dbReference>
<organism evidence="11">
    <name type="scientific">hydrothermal vent metagenome</name>
    <dbReference type="NCBI Taxonomy" id="652676"/>
    <lineage>
        <taxon>unclassified sequences</taxon>
        <taxon>metagenomes</taxon>
        <taxon>ecological metagenomes</taxon>
    </lineage>
</organism>
<dbReference type="GO" id="GO:0044205">
    <property type="term" value="P:'de novo' UMP biosynthetic process"/>
    <property type="evidence" value="ECO:0007669"/>
    <property type="project" value="UniProtKB-UniPathway"/>
</dbReference>
<evidence type="ECO:0000256" key="3">
    <source>
        <dbReference type="ARBA" id="ARBA00012321"/>
    </source>
</evidence>
<dbReference type="GO" id="GO:0006207">
    <property type="term" value="P:'de novo' pyrimidine nucleobase biosynthetic process"/>
    <property type="evidence" value="ECO:0007669"/>
    <property type="project" value="InterPro"/>
</dbReference>
<dbReference type="EMBL" id="UOEW01000138">
    <property type="protein sequence ID" value="VAW36297.1"/>
    <property type="molecule type" value="Genomic_DNA"/>
</dbReference>
<dbReference type="InterPro" id="IPR018089">
    <property type="entry name" value="OMPdecase_AS"/>
</dbReference>
<comment type="catalytic activity">
    <reaction evidence="9">
        <text>orotidine 5'-phosphate + H(+) = UMP + CO2</text>
        <dbReference type="Rhea" id="RHEA:11596"/>
        <dbReference type="ChEBI" id="CHEBI:15378"/>
        <dbReference type="ChEBI" id="CHEBI:16526"/>
        <dbReference type="ChEBI" id="CHEBI:57538"/>
        <dbReference type="ChEBI" id="CHEBI:57865"/>
        <dbReference type="EC" id="4.1.1.23"/>
    </reaction>
</comment>
<dbReference type="UniPathway" id="UPA00070">
    <property type="reaction ID" value="UER00120"/>
</dbReference>
<comment type="similarity">
    <text evidence="2">Belongs to the OMP decarboxylase family. Type 2 subfamily.</text>
</comment>
<keyword evidence="7 11" id="KW-0456">Lyase</keyword>
<reference evidence="11" key="1">
    <citation type="submission" date="2018-06" db="EMBL/GenBank/DDBJ databases">
        <authorList>
            <person name="Zhirakovskaya E."/>
        </authorList>
    </citation>
    <scope>NUCLEOTIDE SEQUENCE</scope>
</reference>
<dbReference type="EC" id="4.1.1.23" evidence="3"/>
<protein>
    <recommendedName>
        <fullName evidence="4">Orotidine 5'-phosphate decarboxylase</fullName>
        <ecNumber evidence="3">4.1.1.23</ecNumber>
    </recommendedName>
    <alternativeName>
        <fullName evidence="8">OMP decarboxylase</fullName>
    </alternativeName>
</protein>
<accession>A0A3B0VDF8</accession>
<gene>
    <name evidence="11" type="ORF">MNBD_GAMMA01-1487</name>
</gene>
<comment type="pathway">
    <text evidence="1">Pyrimidine metabolism; UMP biosynthesis via de novo pathway; UMP from orotate: step 2/2.</text>
</comment>
<dbReference type="InterPro" id="IPR001754">
    <property type="entry name" value="OMPdeCOase_dom"/>
</dbReference>
<dbReference type="AlphaFoldDB" id="A0A3B0VDF8"/>
<evidence type="ECO:0000259" key="10">
    <source>
        <dbReference type="SMART" id="SM00934"/>
    </source>
</evidence>
<dbReference type="Pfam" id="PF00215">
    <property type="entry name" value="OMPdecase"/>
    <property type="match status" value="1"/>
</dbReference>
<evidence type="ECO:0000256" key="2">
    <source>
        <dbReference type="ARBA" id="ARBA00008847"/>
    </source>
</evidence>
<evidence type="ECO:0000256" key="1">
    <source>
        <dbReference type="ARBA" id="ARBA00004861"/>
    </source>
</evidence>
<evidence type="ECO:0000313" key="11">
    <source>
        <dbReference type="EMBL" id="VAW36297.1"/>
    </source>
</evidence>
<feature type="domain" description="Orotidine 5'-phosphate decarboxylase" evidence="10">
    <location>
        <begin position="9"/>
        <end position="229"/>
    </location>
</feature>
<dbReference type="PANTHER" id="PTHR43375">
    <property type="entry name" value="OROTIDINE 5'-PHOSPHATE DECARBOXYLASE"/>
    <property type="match status" value="1"/>
</dbReference>
<dbReference type="Gene3D" id="3.20.20.70">
    <property type="entry name" value="Aldolase class I"/>
    <property type="match status" value="1"/>
</dbReference>
<dbReference type="SMART" id="SM00934">
    <property type="entry name" value="OMPdecase"/>
    <property type="match status" value="1"/>
</dbReference>
<evidence type="ECO:0000256" key="5">
    <source>
        <dbReference type="ARBA" id="ARBA00022793"/>
    </source>
</evidence>
<dbReference type="PROSITE" id="PS00156">
    <property type="entry name" value="OMPDECASE"/>
    <property type="match status" value="1"/>
</dbReference>
<keyword evidence="6" id="KW-0665">Pyrimidine biosynthesis</keyword>
<evidence type="ECO:0000256" key="9">
    <source>
        <dbReference type="ARBA" id="ARBA00049157"/>
    </source>
</evidence>
<name>A0A3B0VDF8_9ZZZZ</name>
<dbReference type="CDD" id="cd04725">
    <property type="entry name" value="OMP_decarboxylase_like"/>
    <property type="match status" value="1"/>
</dbReference>
<dbReference type="InterPro" id="IPR011995">
    <property type="entry name" value="OMPdecase_type-2"/>
</dbReference>
<dbReference type="NCBIfam" id="TIGR02127">
    <property type="entry name" value="pyrF_sub2"/>
    <property type="match status" value="1"/>
</dbReference>
<evidence type="ECO:0000256" key="6">
    <source>
        <dbReference type="ARBA" id="ARBA00022975"/>
    </source>
</evidence>
<evidence type="ECO:0000256" key="8">
    <source>
        <dbReference type="ARBA" id="ARBA00033428"/>
    </source>
</evidence>
<dbReference type="GO" id="GO:0004590">
    <property type="term" value="F:orotidine-5'-phosphate decarboxylase activity"/>
    <property type="evidence" value="ECO:0007669"/>
    <property type="project" value="UniProtKB-EC"/>
</dbReference>
<proteinExistence type="inferred from homology"/>
<dbReference type="InterPro" id="IPR011060">
    <property type="entry name" value="RibuloseP-bd_barrel"/>
</dbReference>
<keyword evidence="5" id="KW-0210">Decarboxylase</keyword>